<dbReference type="PANTHER" id="PTHR36839">
    <property type="entry name" value="METALLO-BETA-LACTAMASE FAMILY PROTEIN (AFU_ORTHOLOGUE AFUA_5G12770)"/>
    <property type="match status" value="1"/>
</dbReference>
<dbReference type="InterPro" id="IPR001279">
    <property type="entry name" value="Metallo-B-lactamas"/>
</dbReference>
<protein>
    <recommendedName>
        <fullName evidence="1">Metallo-beta-lactamase domain-containing protein</fullName>
    </recommendedName>
</protein>
<dbReference type="PANTHER" id="PTHR36839:SF1">
    <property type="entry name" value="METALLO-BETA-LACTAMASE FAMILY PROTEIN (AFU_ORTHOLOGUE AFUA_5G12770)"/>
    <property type="match status" value="1"/>
</dbReference>
<reference evidence="3" key="1">
    <citation type="journal article" date="2011" name="Science">
        <title>The plant cell wall-decomposing machinery underlies the functional diversity of forest fungi.</title>
        <authorList>
            <person name="Eastwood D.C."/>
            <person name="Floudas D."/>
            <person name="Binder M."/>
            <person name="Majcherczyk A."/>
            <person name="Schneider P."/>
            <person name="Aerts A."/>
            <person name="Asiegbu F.O."/>
            <person name="Baker S.E."/>
            <person name="Barry K."/>
            <person name="Bendiksby M."/>
            <person name="Blumentritt M."/>
            <person name="Coutinho P.M."/>
            <person name="Cullen D."/>
            <person name="de Vries R.P."/>
            <person name="Gathman A."/>
            <person name="Goodell B."/>
            <person name="Henrissat B."/>
            <person name="Ihrmark K."/>
            <person name="Kauserud H."/>
            <person name="Kohler A."/>
            <person name="LaButti K."/>
            <person name="Lapidus A."/>
            <person name="Lavin J.L."/>
            <person name="Lee Y.-H."/>
            <person name="Lindquist E."/>
            <person name="Lilly W."/>
            <person name="Lucas S."/>
            <person name="Morin E."/>
            <person name="Murat C."/>
            <person name="Oguiza J.A."/>
            <person name="Park J."/>
            <person name="Pisabarro A.G."/>
            <person name="Riley R."/>
            <person name="Rosling A."/>
            <person name="Salamov A."/>
            <person name="Schmidt O."/>
            <person name="Schmutz J."/>
            <person name="Skrede I."/>
            <person name="Stenlid J."/>
            <person name="Wiebenga A."/>
            <person name="Xie X."/>
            <person name="Kuees U."/>
            <person name="Hibbett D.S."/>
            <person name="Hoffmeister D."/>
            <person name="Hoegberg N."/>
            <person name="Martin F."/>
            <person name="Grigoriev I.V."/>
            <person name="Watkinson S.C."/>
        </authorList>
    </citation>
    <scope>NUCLEOTIDE SEQUENCE [LARGE SCALE GENOMIC DNA]</scope>
    <source>
        <strain evidence="3">S7.9</strain>
    </source>
</reference>
<evidence type="ECO:0000259" key="1">
    <source>
        <dbReference type="SMART" id="SM00849"/>
    </source>
</evidence>
<dbReference type="HOGENOM" id="CLU_047034_1_0_1"/>
<sequence length="291" mass="32799">MSFDYEDELLVCVTCGTQFDVTAGLKSCHICDDPRQYVPPTGQSFTRLSDARRSQKHKNEITQPYIDEPRIWTINTVSKLGIGQRAFLIKTQHGNVLWDDVAYIDHETVEKINELGGIDAIVISHPHFYTTHLTWSRAFNDAPVYLASDDEEWLARSDTRCVRRFVDTPVKEVLPGVTAIKVGGHFPGSMVLHWENRLFVADSIQVAPSALYDVDRQEGTVSFGFLWSYPNMIPLSPAAISHIVKAIQPFSFDIAHGMIPGAEVKRNAKAKVIESARTIISAMGYRWEEYV</sequence>
<feature type="domain" description="Metallo-beta-lactamase" evidence="1">
    <location>
        <begin position="83"/>
        <end position="242"/>
    </location>
</feature>
<dbReference type="SUPFAM" id="SSF56281">
    <property type="entry name" value="Metallo-hydrolase/oxidoreductase"/>
    <property type="match status" value="1"/>
</dbReference>
<evidence type="ECO:0000313" key="3">
    <source>
        <dbReference type="Proteomes" id="UP000008064"/>
    </source>
</evidence>
<gene>
    <name evidence="2" type="ORF">SERLADRAFT_474539</name>
</gene>
<proteinExistence type="predicted"/>
<dbReference type="InterPro" id="IPR036866">
    <property type="entry name" value="RibonucZ/Hydroxyglut_hydro"/>
</dbReference>
<dbReference type="RefSeq" id="XP_007321517.1">
    <property type="nucleotide sequence ID" value="XM_007321455.1"/>
</dbReference>
<dbReference type="OrthoDB" id="17458at2759"/>
<dbReference type="Proteomes" id="UP000008064">
    <property type="component" value="Unassembled WGS sequence"/>
</dbReference>
<organism evidence="3">
    <name type="scientific">Serpula lacrymans var. lacrymans (strain S7.9)</name>
    <name type="common">Dry rot fungus</name>
    <dbReference type="NCBI Taxonomy" id="578457"/>
    <lineage>
        <taxon>Eukaryota</taxon>
        <taxon>Fungi</taxon>
        <taxon>Dikarya</taxon>
        <taxon>Basidiomycota</taxon>
        <taxon>Agaricomycotina</taxon>
        <taxon>Agaricomycetes</taxon>
        <taxon>Agaricomycetidae</taxon>
        <taxon>Boletales</taxon>
        <taxon>Coniophorineae</taxon>
        <taxon>Serpulaceae</taxon>
        <taxon>Serpula</taxon>
    </lineage>
</organism>
<dbReference type="EMBL" id="GL945438">
    <property type="protein sequence ID" value="EGO21731.1"/>
    <property type="molecule type" value="Genomic_DNA"/>
</dbReference>
<dbReference type="GeneID" id="18820494"/>
<dbReference type="AlphaFoldDB" id="F8P544"/>
<name>F8P544_SERL9</name>
<dbReference type="KEGG" id="sla:SERLADRAFT_474539"/>
<evidence type="ECO:0000313" key="2">
    <source>
        <dbReference type="EMBL" id="EGO21731.1"/>
    </source>
</evidence>
<accession>F8P544</accession>
<dbReference type="Gene3D" id="3.60.15.10">
    <property type="entry name" value="Ribonuclease Z/Hydroxyacylglutathione hydrolase-like"/>
    <property type="match status" value="1"/>
</dbReference>
<dbReference type="SMART" id="SM00849">
    <property type="entry name" value="Lactamase_B"/>
    <property type="match status" value="1"/>
</dbReference>